<accession>A0A381W413</accession>
<feature type="transmembrane region" description="Helical" evidence="1">
    <location>
        <begin position="76"/>
        <end position="93"/>
    </location>
</feature>
<reference evidence="3" key="1">
    <citation type="submission" date="2018-05" db="EMBL/GenBank/DDBJ databases">
        <authorList>
            <person name="Lanie J.A."/>
            <person name="Ng W.-L."/>
            <person name="Kazmierczak K.M."/>
            <person name="Andrzejewski T.M."/>
            <person name="Davidsen T.M."/>
            <person name="Wayne K.J."/>
            <person name="Tettelin H."/>
            <person name="Glass J.I."/>
            <person name="Rusch D."/>
            <person name="Podicherti R."/>
            <person name="Tsui H.-C.T."/>
            <person name="Winkler M.E."/>
        </authorList>
    </citation>
    <scope>NUCLEOTIDE SEQUENCE</scope>
</reference>
<keyword evidence="1" id="KW-0472">Membrane</keyword>
<gene>
    <name evidence="3" type="ORF">METZ01_LOCUS100143</name>
</gene>
<feature type="transmembrane region" description="Helical" evidence="1">
    <location>
        <begin position="123"/>
        <end position="146"/>
    </location>
</feature>
<keyword evidence="1" id="KW-1133">Transmembrane helix</keyword>
<name>A0A381W413_9ZZZZ</name>
<proteinExistence type="predicted"/>
<feature type="transmembrane region" description="Helical" evidence="1">
    <location>
        <begin position="33"/>
        <end position="56"/>
    </location>
</feature>
<dbReference type="Pfam" id="PF07331">
    <property type="entry name" value="TctB"/>
    <property type="match status" value="1"/>
</dbReference>
<sequence>MQRLLDRDLLTGLILLCIFGIFSADNSADPKDWIFPILANYVILIAGIALFTRGAFALIIKRLPDIIHLTPEERIAYFDVLVFFLIVLAYMFLMYGLGFWLSSWLMLSITSIYLTVDKTRRNIWLAIIVPIGACIVFYFAFLYFFYVPFPRATWWPGLMPD</sequence>
<keyword evidence="1" id="KW-0812">Transmembrane</keyword>
<evidence type="ECO:0000256" key="1">
    <source>
        <dbReference type="SAM" id="Phobius"/>
    </source>
</evidence>
<evidence type="ECO:0000259" key="2">
    <source>
        <dbReference type="Pfam" id="PF07331"/>
    </source>
</evidence>
<dbReference type="InterPro" id="IPR009936">
    <property type="entry name" value="DUF1468"/>
</dbReference>
<protein>
    <recommendedName>
        <fullName evidence="2">DUF1468 domain-containing protein</fullName>
    </recommendedName>
</protein>
<evidence type="ECO:0000313" key="3">
    <source>
        <dbReference type="EMBL" id="SVA47289.1"/>
    </source>
</evidence>
<feature type="domain" description="DUF1468" evidence="2">
    <location>
        <begin position="10"/>
        <end position="150"/>
    </location>
</feature>
<organism evidence="3">
    <name type="scientific">marine metagenome</name>
    <dbReference type="NCBI Taxonomy" id="408172"/>
    <lineage>
        <taxon>unclassified sequences</taxon>
        <taxon>metagenomes</taxon>
        <taxon>ecological metagenomes</taxon>
    </lineage>
</organism>
<dbReference type="EMBL" id="UINC01010649">
    <property type="protein sequence ID" value="SVA47289.1"/>
    <property type="molecule type" value="Genomic_DNA"/>
</dbReference>
<dbReference type="AlphaFoldDB" id="A0A381W413"/>